<dbReference type="Pfam" id="PF13018">
    <property type="entry name" value="ESPR"/>
    <property type="match status" value="1"/>
</dbReference>
<feature type="non-terminal residue" evidence="2">
    <location>
        <position position="94"/>
    </location>
</feature>
<dbReference type="EMBL" id="JAAGYP010000473">
    <property type="protein sequence ID" value="NEN74062.1"/>
    <property type="molecule type" value="Genomic_DNA"/>
</dbReference>
<sequence length="94" mass="10653">MNKIYRLKWNRSRNCWSVCSELGSRVKGKKSRAVLISAISLYSSLVFADDVIVNQDKAIDFGKENQSIDYRITVTDNANLVINATDTSRPRLTL</sequence>
<feature type="domain" description="ESPR" evidence="1">
    <location>
        <begin position="1"/>
        <end position="39"/>
    </location>
</feature>
<proteinExistence type="predicted"/>
<dbReference type="Proteomes" id="UP000471360">
    <property type="component" value="Unassembled WGS sequence"/>
</dbReference>
<name>A0A8T6QI84_ECOLX</name>
<dbReference type="InterPro" id="IPR024973">
    <property type="entry name" value="ESPR"/>
</dbReference>
<protein>
    <submittedName>
        <fullName evidence="2">Autotransporter</fullName>
    </submittedName>
</protein>
<gene>
    <name evidence="2" type="ORF">G3W53_29445</name>
</gene>
<evidence type="ECO:0000313" key="3">
    <source>
        <dbReference type="Proteomes" id="UP000471360"/>
    </source>
</evidence>
<evidence type="ECO:0000313" key="2">
    <source>
        <dbReference type="EMBL" id="NEN74062.1"/>
    </source>
</evidence>
<organism evidence="2 3">
    <name type="scientific">Escherichia coli</name>
    <dbReference type="NCBI Taxonomy" id="562"/>
    <lineage>
        <taxon>Bacteria</taxon>
        <taxon>Pseudomonadati</taxon>
        <taxon>Pseudomonadota</taxon>
        <taxon>Gammaproteobacteria</taxon>
        <taxon>Enterobacterales</taxon>
        <taxon>Enterobacteriaceae</taxon>
        <taxon>Escherichia</taxon>
    </lineage>
</organism>
<evidence type="ECO:0000259" key="1">
    <source>
        <dbReference type="Pfam" id="PF13018"/>
    </source>
</evidence>
<reference evidence="2 3" key="1">
    <citation type="submission" date="2020-02" db="EMBL/GenBank/DDBJ databases">
        <authorList>
            <person name="Subbiah M."/>
            <person name="Call D."/>
        </authorList>
    </citation>
    <scope>NUCLEOTIDE SEQUENCE [LARGE SCALE GENOMIC DNA]</scope>
    <source>
        <strain evidence="2 3">8375wB1</strain>
    </source>
</reference>
<accession>A0A8T6QI84</accession>
<dbReference type="AlphaFoldDB" id="A0A8T6QI84"/>
<comment type="caution">
    <text evidence="2">The sequence shown here is derived from an EMBL/GenBank/DDBJ whole genome shotgun (WGS) entry which is preliminary data.</text>
</comment>